<evidence type="ECO:0000256" key="2">
    <source>
        <dbReference type="SAM" id="Phobius"/>
    </source>
</evidence>
<keyword evidence="2" id="KW-1133">Transmembrane helix</keyword>
<dbReference type="AlphaFoldDB" id="A0A1N7IKP0"/>
<dbReference type="EMBL" id="FTOC01000001">
    <property type="protein sequence ID" value="SIS37556.1"/>
    <property type="molecule type" value="Genomic_DNA"/>
</dbReference>
<dbReference type="RefSeq" id="WP_076556642.1">
    <property type="nucleotide sequence ID" value="NZ_FTOC01000001.1"/>
</dbReference>
<dbReference type="OrthoDB" id="1708317at2"/>
<dbReference type="STRING" id="570947.SAMN05421687_101381"/>
<name>A0A1N7IKP0_9BACI</name>
<organism evidence="3 4">
    <name type="scientific">Salimicrobium flavidum</name>
    <dbReference type="NCBI Taxonomy" id="570947"/>
    <lineage>
        <taxon>Bacteria</taxon>
        <taxon>Bacillati</taxon>
        <taxon>Bacillota</taxon>
        <taxon>Bacilli</taxon>
        <taxon>Bacillales</taxon>
        <taxon>Bacillaceae</taxon>
        <taxon>Salimicrobium</taxon>
    </lineage>
</organism>
<feature type="region of interest" description="Disordered" evidence="1">
    <location>
        <begin position="59"/>
        <end position="108"/>
    </location>
</feature>
<feature type="compositionally biased region" description="Polar residues" evidence="1">
    <location>
        <begin position="64"/>
        <end position="76"/>
    </location>
</feature>
<evidence type="ECO:0000313" key="4">
    <source>
        <dbReference type="Proteomes" id="UP000187608"/>
    </source>
</evidence>
<keyword evidence="2" id="KW-0812">Transmembrane</keyword>
<keyword evidence="2" id="KW-0472">Membrane</keyword>
<evidence type="ECO:0000313" key="3">
    <source>
        <dbReference type="EMBL" id="SIS37556.1"/>
    </source>
</evidence>
<sequence>MTTFLLVINFIIDGVIILGLFLLFTKLRSKDEDTEKQERMAREIEGTFQSYLEEIKEENKRFEQQMTSHSLSPYDQSDQEEKQQTVEPRLQEDQSVVYHPPEIEDEGTVELSDQVRVKQMELQGYSTEEIARSLNLGKTEVDLMLKFNRGT</sequence>
<feature type="transmembrane region" description="Helical" evidence="2">
    <location>
        <begin position="6"/>
        <end position="24"/>
    </location>
</feature>
<dbReference type="Proteomes" id="UP000187608">
    <property type="component" value="Unassembled WGS sequence"/>
</dbReference>
<reference evidence="4" key="1">
    <citation type="submission" date="2017-01" db="EMBL/GenBank/DDBJ databases">
        <authorList>
            <person name="Varghese N."/>
            <person name="Submissions S."/>
        </authorList>
    </citation>
    <scope>NUCLEOTIDE SEQUENCE [LARGE SCALE GENOMIC DNA]</scope>
    <source>
        <strain evidence="4">DSM 23127</strain>
    </source>
</reference>
<gene>
    <name evidence="3" type="ORF">SAMN05421687_101381</name>
</gene>
<dbReference type="InterPro" id="IPR046118">
    <property type="entry name" value="DUF6115"/>
</dbReference>
<feature type="compositionally biased region" description="Basic and acidic residues" evidence="1">
    <location>
        <begin position="79"/>
        <end position="92"/>
    </location>
</feature>
<evidence type="ECO:0000256" key="1">
    <source>
        <dbReference type="SAM" id="MobiDB-lite"/>
    </source>
</evidence>
<proteinExistence type="predicted"/>
<keyword evidence="4" id="KW-1185">Reference proteome</keyword>
<dbReference type="Pfam" id="PF19610">
    <property type="entry name" value="DUF6115"/>
    <property type="match status" value="1"/>
</dbReference>
<accession>A0A1N7IKP0</accession>
<protein>
    <submittedName>
        <fullName evidence="3">Uncharacterized protein</fullName>
    </submittedName>
</protein>